<comment type="similarity">
    <text evidence="1">Belongs to the 1-acyl-sn-glycerol-3-phosphate acyltransferase family.</text>
</comment>
<dbReference type="EMBL" id="CAADRM010000088">
    <property type="protein sequence ID" value="VFU14165.1"/>
    <property type="molecule type" value="Genomic_DNA"/>
</dbReference>
<keyword evidence="4" id="KW-1133">Transmembrane helix</keyword>
<evidence type="ECO:0000256" key="1">
    <source>
        <dbReference type="ARBA" id="ARBA00008655"/>
    </source>
</evidence>
<keyword evidence="2 6" id="KW-0808">Transferase</keyword>
<dbReference type="AlphaFoldDB" id="A0A485LYF7"/>
<dbReference type="SMART" id="SM00563">
    <property type="entry name" value="PlsC"/>
    <property type="match status" value="1"/>
</dbReference>
<feature type="transmembrane region" description="Helical" evidence="4">
    <location>
        <begin position="12"/>
        <end position="29"/>
    </location>
</feature>
<organism evidence="6">
    <name type="scientific">anaerobic digester metagenome</name>
    <dbReference type="NCBI Taxonomy" id="1263854"/>
    <lineage>
        <taxon>unclassified sequences</taxon>
        <taxon>metagenomes</taxon>
        <taxon>ecological metagenomes</taxon>
    </lineage>
</organism>
<keyword evidence="4" id="KW-0812">Transmembrane</keyword>
<dbReference type="SUPFAM" id="SSF69593">
    <property type="entry name" value="Glycerol-3-phosphate (1)-acyltransferase"/>
    <property type="match status" value="1"/>
</dbReference>
<dbReference type="NCBIfam" id="TIGR00530">
    <property type="entry name" value="AGP_acyltrn"/>
    <property type="match status" value="1"/>
</dbReference>
<evidence type="ECO:0000256" key="4">
    <source>
        <dbReference type="SAM" id="Phobius"/>
    </source>
</evidence>
<sequence>MFWTFTTAAGSYLFIMIMIVPHVLISLFSRTGNIPHLLARLWARFTLWCARVRVEMKGEENIPRGPAVYMANHVSHFDVFAILGHLNVQFRWTAKKELYSIPLLGLAMRRAGYIMIDRSNHERALASMRVAAEKIRGGASIVIFPEGTRSCDGRLQYPFKKGGFHLAVQAGVPIVPITIVGSREVLPKHGKRVKPGTITMNVGRPIETAGRSVEELMEEVYNSIKLGYTL</sequence>
<feature type="domain" description="Phospholipid/glycerol acyltransferase" evidence="5">
    <location>
        <begin position="67"/>
        <end position="182"/>
    </location>
</feature>
<dbReference type="InterPro" id="IPR004552">
    <property type="entry name" value="AGP_acyltrans"/>
</dbReference>
<dbReference type="PANTHER" id="PTHR10434">
    <property type="entry name" value="1-ACYL-SN-GLYCEROL-3-PHOSPHATE ACYLTRANSFERASE"/>
    <property type="match status" value="1"/>
</dbReference>
<dbReference type="GO" id="GO:0006654">
    <property type="term" value="P:phosphatidic acid biosynthetic process"/>
    <property type="evidence" value="ECO:0007669"/>
    <property type="project" value="TreeGrafter"/>
</dbReference>
<evidence type="ECO:0000256" key="3">
    <source>
        <dbReference type="ARBA" id="ARBA00023315"/>
    </source>
</evidence>
<dbReference type="GO" id="GO:0016020">
    <property type="term" value="C:membrane"/>
    <property type="evidence" value="ECO:0007669"/>
    <property type="project" value="InterPro"/>
</dbReference>
<reference evidence="6" key="1">
    <citation type="submission" date="2019-03" db="EMBL/GenBank/DDBJ databases">
        <authorList>
            <person name="Hao L."/>
        </authorList>
    </citation>
    <scope>NUCLEOTIDE SEQUENCE</scope>
</reference>
<protein>
    <submittedName>
        <fullName evidence="6">1-acyl-sn-glycerol-3-phosphate acyltransferase</fullName>
        <ecNumber evidence="6">2.3.1.51</ecNumber>
    </submittedName>
</protein>
<evidence type="ECO:0000313" key="6">
    <source>
        <dbReference type="EMBL" id="VFU14165.1"/>
    </source>
</evidence>
<proteinExistence type="inferred from homology"/>
<gene>
    <name evidence="6" type="primary">plsC</name>
    <name evidence="6" type="ORF">SCFA_260013</name>
</gene>
<dbReference type="InterPro" id="IPR002123">
    <property type="entry name" value="Plipid/glycerol_acylTrfase"/>
</dbReference>
<dbReference type="GO" id="GO:0003841">
    <property type="term" value="F:1-acylglycerol-3-phosphate O-acyltransferase activity"/>
    <property type="evidence" value="ECO:0007669"/>
    <property type="project" value="UniProtKB-EC"/>
</dbReference>
<dbReference type="Pfam" id="PF01553">
    <property type="entry name" value="Acyltransferase"/>
    <property type="match status" value="1"/>
</dbReference>
<dbReference type="CDD" id="cd07989">
    <property type="entry name" value="LPLAT_AGPAT-like"/>
    <property type="match status" value="1"/>
</dbReference>
<keyword evidence="4" id="KW-0472">Membrane</keyword>
<keyword evidence="3 6" id="KW-0012">Acyltransferase</keyword>
<accession>A0A485LYF7</accession>
<dbReference type="PANTHER" id="PTHR10434:SF66">
    <property type="entry name" value="PHOSPHOLIPID_GLYCEROL ACYLTRANSFERASE DOMAIN-CONTAINING PROTEIN"/>
    <property type="match status" value="1"/>
</dbReference>
<name>A0A485LYF7_9ZZZZ</name>
<evidence type="ECO:0000259" key="5">
    <source>
        <dbReference type="SMART" id="SM00563"/>
    </source>
</evidence>
<evidence type="ECO:0000256" key="2">
    <source>
        <dbReference type="ARBA" id="ARBA00022679"/>
    </source>
</evidence>
<dbReference type="EC" id="2.3.1.51" evidence="6"/>